<dbReference type="CDD" id="cd14014">
    <property type="entry name" value="STKc_PknB_like"/>
    <property type="match status" value="1"/>
</dbReference>
<evidence type="ECO:0000256" key="5">
    <source>
        <dbReference type="ARBA" id="ARBA00022777"/>
    </source>
</evidence>
<feature type="binding site" evidence="9">
    <location>
        <position position="66"/>
    </location>
    <ligand>
        <name>ATP</name>
        <dbReference type="ChEBI" id="CHEBI:30616"/>
    </ligand>
</feature>
<evidence type="ECO:0000313" key="11">
    <source>
        <dbReference type="EMBL" id="PSB18946.1"/>
    </source>
</evidence>
<dbReference type="PANTHER" id="PTHR24363">
    <property type="entry name" value="SERINE/THREONINE PROTEIN KINASE"/>
    <property type="match status" value="1"/>
</dbReference>
<evidence type="ECO:0000259" key="10">
    <source>
        <dbReference type="PROSITE" id="PS50011"/>
    </source>
</evidence>
<comment type="catalytic activity">
    <reaction evidence="8">
        <text>L-seryl-[protein] + ATP = O-phospho-L-seryl-[protein] + ADP + H(+)</text>
        <dbReference type="Rhea" id="RHEA:17989"/>
        <dbReference type="Rhea" id="RHEA-COMP:9863"/>
        <dbReference type="Rhea" id="RHEA-COMP:11604"/>
        <dbReference type="ChEBI" id="CHEBI:15378"/>
        <dbReference type="ChEBI" id="CHEBI:29999"/>
        <dbReference type="ChEBI" id="CHEBI:30616"/>
        <dbReference type="ChEBI" id="CHEBI:83421"/>
        <dbReference type="ChEBI" id="CHEBI:456216"/>
        <dbReference type="EC" id="2.7.11.1"/>
    </reaction>
</comment>
<dbReference type="Proteomes" id="UP000238634">
    <property type="component" value="Unassembled WGS sequence"/>
</dbReference>
<dbReference type="Gene3D" id="1.10.510.10">
    <property type="entry name" value="Transferase(Phosphotransferase) domain 1"/>
    <property type="match status" value="1"/>
</dbReference>
<name>A0A2T1DER4_9CYAN</name>
<gene>
    <name evidence="11" type="ORF">C7B65_13065</name>
</gene>
<evidence type="ECO:0000256" key="3">
    <source>
        <dbReference type="ARBA" id="ARBA00022679"/>
    </source>
</evidence>
<dbReference type="STRING" id="1920490.GCA_001895925_04795"/>
<dbReference type="InterPro" id="IPR011009">
    <property type="entry name" value="Kinase-like_dom_sf"/>
</dbReference>
<keyword evidence="12" id="KW-1185">Reference proteome</keyword>
<feature type="domain" description="Protein kinase" evidence="10">
    <location>
        <begin position="35"/>
        <end position="299"/>
    </location>
</feature>
<evidence type="ECO:0000256" key="6">
    <source>
        <dbReference type="ARBA" id="ARBA00022840"/>
    </source>
</evidence>
<dbReference type="PANTHER" id="PTHR24363:SF0">
    <property type="entry name" value="SERINE_THREONINE KINASE LIKE DOMAIN CONTAINING 1"/>
    <property type="match status" value="1"/>
</dbReference>
<keyword evidence="3" id="KW-0808">Transferase</keyword>
<organism evidence="11 12">
    <name type="scientific">Phormidesmis priestleyi ULC007</name>
    <dbReference type="NCBI Taxonomy" id="1920490"/>
    <lineage>
        <taxon>Bacteria</taxon>
        <taxon>Bacillati</taxon>
        <taxon>Cyanobacteriota</taxon>
        <taxon>Cyanophyceae</taxon>
        <taxon>Leptolyngbyales</taxon>
        <taxon>Leptolyngbyaceae</taxon>
        <taxon>Phormidesmis</taxon>
    </lineage>
</organism>
<comment type="caution">
    <text evidence="11">The sequence shown here is derived from an EMBL/GenBank/DDBJ whole genome shotgun (WGS) entry which is preliminary data.</text>
</comment>
<keyword evidence="6 9" id="KW-0067">ATP-binding</keyword>
<dbReference type="EC" id="2.7.11.1" evidence="1"/>
<dbReference type="AlphaFoldDB" id="A0A2T1DER4"/>
<dbReference type="InterPro" id="IPR000719">
    <property type="entry name" value="Prot_kinase_dom"/>
</dbReference>
<accession>A0A2T1DER4</accession>
<evidence type="ECO:0000256" key="1">
    <source>
        <dbReference type="ARBA" id="ARBA00012513"/>
    </source>
</evidence>
<evidence type="ECO:0000256" key="4">
    <source>
        <dbReference type="ARBA" id="ARBA00022741"/>
    </source>
</evidence>
<comment type="catalytic activity">
    <reaction evidence="7">
        <text>L-threonyl-[protein] + ATP = O-phospho-L-threonyl-[protein] + ADP + H(+)</text>
        <dbReference type="Rhea" id="RHEA:46608"/>
        <dbReference type="Rhea" id="RHEA-COMP:11060"/>
        <dbReference type="Rhea" id="RHEA-COMP:11605"/>
        <dbReference type="ChEBI" id="CHEBI:15378"/>
        <dbReference type="ChEBI" id="CHEBI:30013"/>
        <dbReference type="ChEBI" id="CHEBI:30616"/>
        <dbReference type="ChEBI" id="CHEBI:61977"/>
        <dbReference type="ChEBI" id="CHEBI:456216"/>
        <dbReference type="EC" id="2.7.11.1"/>
    </reaction>
</comment>
<keyword evidence="4 9" id="KW-0547">Nucleotide-binding</keyword>
<keyword evidence="2 11" id="KW-0723">Serine/threonine-protein kinase</keyword>
<dbReference type="Pfam" id="PF00069">
    <property type="entry name" value="Pkinase"/>
    <property type="match status" value="1"/>
</dbReference>
<dbReference type="GO" id="GO:0004674">
    <property type="term" value="F:protein serine/threonine kinase activity"/>
    <property type="evidence" value="ECO:0007669"/>
    <property type="project" value="UniProtKB-KW"/>
</dbReference>
<evidence type="ECO:0000256" key="7">
    <source>
        <dbReference type="ARBA" id="ARBA00047899"/>
    </source>
</evidence>
<proteinExistence type="predicted"/>
<dbReference type="PROSITE" id="PS00107">
    <property type="entry name" value="PROTEIN_KINASE_ATP"/>
    <property type="match status" value="1"/>
</dbReference>
<dbReference type="EMBL" id="PVWG01000013">
    <property type="protein sequence ID" value="PSB18946.1"/>
    <property type="molecule type" value="Genomic_DNA"/>
</dbReference>
<sequence length="362" mass="40999">MDCLPKNLANFRSDILDQTYLGQICGSKQLFTDRYEIRKLLGRGGFGVTFLARDRGLPSSPLCVIKQLCPKVQDAAALQKARQRFEQEAKALSRLGSHSQIPQLLNYFETNGEFYLIQEYVCGNTLNKEVRQSGAFSEEKVKAFLQEFLPLLRYVHKNRVIHRDIKPPNLLRCKDDGRLVLIDFGAVKERIATVEHSSIRTSTQFVGTIGFAPPEQLSLRPVYASDIYAVGATCLYLLTGKAPIEFEYEPKTGDIKWRDMVQVSDHFGRVLGKMLRVSACDRYQSAEAVLRALELEPHLDDLLPCMNNQPPATSAISPRIPSHSREFISPLVRTAIAIREWQARLQERRDSQDASDQLLSED</sequence>
<keyword evidence="5 11" id="KW-0418">Kinase</keyword>
<dbReference type="SMART" id="SM00220">
    <property type="entry name" value="S_TKc"/>
    <property type="match status" value="1"/>
</dbReference>
<evidence type="ECO:0000256" key="8">
    <source>
        <dbReference type="ARBA" id="ARBA00048679"/>
    </source>
</evidence>
<reference evidence="11 12" key="2">
    <citation type="submission" date="2018-03" db="EMBL/GenBank/DDBJ databases">
        <title>The ancient ancestry and fast evolution of plastids.</title>
        <authorList>
            <person name="Moore K.R."/>
            <person name="Magnabosco C."/>
            <person name="Momper L."/>
            <person name="Gold D.A."/>
            <person name="Bosak T."/>
            <person name="Fournier G.P."/>
        </authorList>
    </citation>
    <scope>NUCLEOTIDE SEQUENCE [LARGE SCALE GENOMIC DNA]</scope>
    <source>
        <strain evidence="11 12">ULC007</strain>
    </source>
</reference>
<dbReference type="PROSITE" id="PS50011">
    <property type="entry name" value="PROTEIN_KINASE_DOM"/>
    <property type="match status" value="1"/>
</dbReference>
<evidence type="ECO:0000256" key="2">
    <source>
        <dbReference type="ARBA" id="ARBA00022527"/>
    </source>
</evidence>
<dbReference type="OrthoDB" id="428645at2"/>
<dbReference type="GO" id="GO:0005524">
    <property type="term" value="F:ATP binding"/>
    <property type="evidence" value="ECO:0007669"/>
    <property type="project" value="UniProtKB-UniRule"/>
</dbReference>
<evidence type="ECO:0000313" key="12">
    <source>
        <dbReference type="Proteomes" id="UP000238634"/>
    </source>
</evidence>
<reference evidence="11 12" key="1">
    <citation type="submission" date="2018-02" db="EMBL/GenBank/DDBJ databases">
        <authorList>
            <person name="Cohen D.B."/>
            <person name="Kent A.D."/>
        </authorList>
    </citation>
    <scope>NUCLEOTIDE SEQUENCE [LARGE SCALE GENOMIC DNA]</scope>
    <source>
        <strain evidence="11 12">ULC007</strain>
    </source>
</reference>
<dbReference type="RefSeq" id="WP_073072141.1">
    <property type="nucleotide sequence ID" value="NZ_MPPI01000014.1"/>
</dbReference>
<dbReference type="InterPro" id="IPR017441">
    <property type="entry name" value="Protein_kinase_ATP_BS"/>
</dbReference>
<dbReference type="SUPFAM" id="SSF56112">
    <property type="entry name" value="Protein kinase-like (PK-like)"/>
    <property type="match status" value="1"/>
</dbReference>
<protein>
    <recommendedName>
        <fullName evidence="1">non-specific serine/threonine protein kinase</fullName>
        <ecNumber evidence="1">2.7.11.1</ecNumber>
    </recommendedName>
</protein>
<evidence type="ECO:0000256" key="9">
    <source>
        <dbReference type="PROSITE-ProRule" id="PRU10141"/>
    </source>
</evidence>